<protein>
    <submittedName>
        <fullName evidence="1">Uncharacterized protein</fullName>
    </submittedName>
</protein>
<organism evidence="1 2">
    <name type="scientific">Peronosclerospora sorghi</name>
    <dbReference type="NCBI Taxonomy" id="230839"/>
    <lineage>
        <taxon>Eukaryota</taxon>
        <taxon>Sar</taxon>
        <taxon>Stramenopiles</taxon>
        <taxon>Oomycota</taxon>
        <taxon>Peronosporomycetes</taxon>
        <taxon>Peronosporales</taxon>
        <taxon>Peronosporaceae</taxon>
        <taxon>Peronosclerospora</taxon>
    </lineage>
</organism>
<keyword evidence="2" id="KW-1185">Reference proteome</keyword>
<gene>
    <name evidence="1" type="ORF">PsorP6_017459</name>
</gene>
<comment type="caution">
    <text evidence="1">The sequence shown here is derived from an EMBL/GenBank/DDBJ whole genome shotgun (WGS) entry which is preliminary data.</text>
</comment>
<name>A0ACC0WP04_9STRA</name>
<evidence type="ECO:0000313" key="1">
    <source>
        <dbReference type="EMBL" id="KAI9919774.1"/>
    </source>
</evidence>
<reference evidence="1 2" key="1">
    <citation type="journal article" date="2022" name="bioRxiv">
        <title>The genome of the oomycete Peronosclerospora sorghi, a cosmopolitan pathogen of maize and sorghum, is inflated with dispersed pseudogenes.</title>
        <authorList>
            <person name="Fletcher K."/>
            <person name="Martin F."/>
            <person name="Isakeit T."/>
            <person name="Cavanaugh K."/>
            <person name="Magill C."/>
            <person name="Michelmore R."/>
        </authorList>
    </citation>
    <scope>NUCLEOTIDE SEQUENCE [LARGE SCALE GENOMIC DNA]</scope>
    <source>
        <strain evidence="1">P6</strain>
    </source>
</reference>
<evidence type="ECO:0000313" key="2">
    <source>
        <dbReference type="Proteomes" id="UP001163321"/>
    </source>
</evidence>
<dbReference type="Proteomes" id="UP001163321">
    <property type="component" value="Chromosome 11"/>
</dbReference>
<proteinExistence type="predicted"/>
<dbReference type="EMBL" id="CM047590">
    <property type="protein sequence ID" value="KAI9919774.1"/>
    <property type="molecule type" value="Genomic_DNA"/>
</dbReference>
<sequence length="135" mass="14791">MWFQQGDKIAEAILGRPHCEINSLDASRAAERHRQSNGNGSGKGSRVGSHQHERSENGRDQQQQNGNRNGQQNVGQDNVQGHSKRIKYCHRFVERERGHLKAHCPTVIGGVPGLGTVNNENCSTNNNTGTAGVEQ</sequence>
<accession>A0ACC0WP04</accession>